<dbReference type="GO" id="GO:0016787">
    <property type="term" value="F:hydrolase activity"/>
    <property type="evidence" value="ECO:0007669"/>
    <property type="project" value="UniProtKB-KW"/>
</dbReference>
<proteinExistence type="predicted"/>
<comment type="caution">
    <text evidence="1">The sequence shown here is derived from an EMBL/GenBank/DDBJ whole genome shotgun (WGS) entry which is preliminary data.</text>
</comment>
<gene>
    <name evidence="1" type="ORF">GCM10010831_23830</name>
</gene>
<keyword evidence="2" id="KW-1185">Reference proteome</keyword>
<dbReference type="Gene3D" id="3.40.50.1820">
    <property type="entry name" value="alpha/beta hydrolase"/>
    <property type="match status" value="1"/>
</dbReference>
<dbReference type="RefSeq" id="WP_188407096.1">
    <property type="nucleotide sequence ID" value="NZ_BMGL01000015.1"/>
</dbReference>
<dbReference type="Proteomes" id="UP000599688">
    <property type="component" value="Unassembled WGS sequence"/>
</dbReference>
<dbReference type="AlphaFoldDB" id="A0A917A164"/>
<evidence type="ECO:0000313" key="2">
    <source>
        <dbReference type="Proteomes" id="UP000599688"/>
    </source>
</evidence>
<protein>
    <submittedName>
        <fullName evidence="1">Alpha/beta hydrolase</fullName>
    </submittedName>
</protein>
<name>A0A917A164_9FLAO</name>
<evidence type="ECO:0000313" key="1">
    <source>
        <dbReference type="EMBL" id="GGE21989.1"/>
    </source>
</evidence>
<keyword evidence="1" id="KW-0378">Hydrolase</keyword>
<reference evidence="1 2" key="1">
    <citation type="journal article" date="2014" name="Int. J. Syst. Evol. Microbiol.">
        <title>Complete genome sequence of Corynebacterium casei LMG S-19264T (=DSM 44701T), isolated from a smear-ripened cheese.</title>
        <authorList>
            <consortium name="US DOE Joint Genome Institute (JGI-PGF)"/>
            <person name="Walter F."/>
            <person name="Albersmeier A."/>
            <person name="Kalinowski J."/>
            <person name="Ruckert C."/>
        </authorList>
    </citation>
    <scope>NUCLEOTIDE SEQUENCE [LARGE SCALE GENOMIC DNA]</scope>
    <source>
        <strain evidence="1 2">CGMCC 1.12925</strain>
    </source>
</reference>
<accession>A0A917A164</accession>
<dbReference type="InterPro" id="IPR029058">
    <property type="entry name" value="AB_hydrolase_fold"/>
</dbReference>
<dbReference type="SUPFAM" id="SSF53474">
    <property type="entry name" value="alpha/beta-Hydrolases"/>
    <property type="match status" value="1"/>
</dbReference>
<sequence>MKQDSVLHVYFMPGMAANPSIFEYINLTEDEFKIHLLSWKIPLANESLSAYAERMLNEVKHTDFALIGVSFGGVLVQEMAKIKKPKKLIIISSVKSSEELPPHMRFASKTKAYKVLPLGLLNYMDQIEKLPVGNFIKKRVQLYRQYLSVNEKTYLEWAIEHMVCWNQTEVIPNIIHIHGTADQVFPAKLIKDFIPLKDGTHIMILNKYRWFNKHLPNLLREGKLAD</sequence>
<dbReference type="EMBL" id="BMGL01000015">
    <property type="protein sequence ID" value="GGE21989.1"/>
    <property type="molecule type" value="Genomic_DNA"/>
</dbReference>
<organism evidence="1 2">
    <name type="scientific">Psychroflexus salis</name>
    <dbReference type="NCBI Taxonomy" id="1526574"/>
    <lineage>
        <taxon>Bacteria</taxon>
        <taxon>Pseudomonadati</taxon>
        <taxon>Bacteroidota</taxon>
        <taxon>Flavobacteriia</taxon>
        <taxon>Flavobacteriales</taxon>
        <taxon>Flavobacteriaceae</taxon>
        <taxon>Psychroflexus</taxon>
    </lineage>
</organism>